<accession>A0A448WPE1</accession>
<name>A0A448WPE1_9PLAT</name>
<dbReference type="AlphaFoldDB" id="A0A448WPE1"/>
<evidence type="ECO:0000313" key="3">
    <source>
        <dbReference type="Proteomes" id="UP000784294"/>
    </source>
</evidence>
<gene>
    <name evidence="2" type="ORF">PXEA_LOCUS10371</name>
</gene>
<protein>
    <submittedName>
        <fullName evidence="2">Uncharacterized protein</fullName>
    </submittedName>
</protein>
<comment type="caution">
    <text evidence="2">The sequence shown here is derived from an EMBL/GenBank/DDBJ whole genome shotgun (WGS) entry which is preliminary data.</text>
</comment>
<sequence length="200" mass="22863">MTYYRDPAATTLLSLLPFRVKVLREEIQRSVLPEDEGGFLLISCRLAVSEAISFDSEKKVLSFRRMTDRRKLCTFSSESRERVLRRHLKESDSICLLGLLTLVQHVRVSSSARPDMSDYATPVMPFIGGLNVNDPKLKGKIEPDSLIALVFTEMSPSSDDVPRMMDESSTNFHSNRGRRSRGLRQLERRIKAKRLKYNAI</sequence>
<feature type="region of interest" description="Disordered" evidence="1">
    <location>
        <begin position="158"/>
        <end position="185"/>
    </location>
</feature>
<dbReference type="Proteomes" id="UP000784294">
    <property type="component" value="Unassembled WGS sequence"/>
</dbReference>
<organism evidence="2 3">
    <name type="scientific">Protopolystoma xenopodis</name>
    <dbReference type="NCBI Taxonomy" id="117903"/>
    <lineage>
        <taxon>Eukaryota</taxon>
        <taxon>Metazoa</taxon>
        <taxon>Spiralia</taxon>
        <taxon>Lophotrochozoa</taxon>
        <taxon>Platyhelminthes</taxon>
        <taxon>Monogenea</taxon>
        <taxon>Polyopisthocotylea</taxon>
        <taxon>Polystomatidea</taxon>
        <taxon>Polystomatidae</taxon>
        <taxon>Protopolystoma</taxon>
    </lineage>
</organism>
<proteinExistence type="predicted"/>
<reference evidence="2" key="1">
    <citation type="submission" date="2018-11" db="EMBL/GenBank/DDBJ databases">
        <authorList>
            <consortium name="Pathogen Informatics"/>
        </authorList>
    </citation>
    <scope>NUCLEOTIDE SEQUENCE</scope>
</reference>
<evidence type="ECO:0000313" key="2">
    <source>
        <dbReference type="EMBL" id="VEL16931.1"/>
    </source>
</evidence>
<dbReference type="EMBL" id="CAAALY010030421">
    <property type="protein sequence ID" value="VEL16931.1"/>
    <property type="molecule type" value="Genomic_DNA"/>
</dbReference>
<keyword evidence="3" id="KW-1185">Reference proteome</keyword>
<evidence type="ECO:0000256" key="1">
    <source>
        <dbReference type="SAM" id="MobiDB-lite"/>
    </source>
</evidence>